<dbReference type="EMBL" id="VUJX02000017">
    <property type="protein sequence ID" value="KAL0929495.1"/>
    <property type="molecule type" value="Genomic_DNA"/>
</dbReference>
<keyword evidence="2" id="KW-1185">Reference proteome</keyword>
<evidence type="ECO:0000313" key="2">
    <source>
        <dbReference type="Proteomes" id="UP000805649"/>
    </source>
</evidence>
<proteinExistence type="predicted"/>
<dbReference type="Proteomes" id="UP000805649">
    <property type="component" value="Unassembled WGS sequence"/>
</dbReference>
<sequence length="102" mass="11094">MTRLSSQTPLPIYFERTITDRYEDLLFFPTATDHSSPAAGPGTLPNPAVSQLGIKKAHSVMASSTRDQPKSPFRPESKFSLVTTLSSSGPTVCLRDLELIKG</sequence>
<evidence type="ECO:0000313" key="1">
    <source>
        <dbReference type="EMBL" id="KAL0929495.1"/>
    </source>
</evidence>
<name>A0ACC3YCG1_COLTU</name>
<comment type="caution">
    <text evidence="1">The sequence shown here is derived from an EMBL/GenBank/DDBJ whole genome shotgun (WGS) entry which is preliminary data.</text>
</comment>
<organism evidence="1 2">
    <name type="scientific">Colletotrichum truncatum</name>
    <name type="common">Anthracnose fungus</name>
    <name type="synonym">Colletotrichum capsici</name>
    <dbReference type="NCBI Taxonomy" id="5467"/>
    <lineage>
        <taxon>Eukaryota</taxon>
        <taxon>Fungi</taxon>
        <taxon>Dikarya</taxon>
        <taxon>Ascomycota</taxon>
        <taxon>Pezizomycotina</taxon>
        <taxon>Sordariomycetes</taxon>
        <taxon>Hypocreomycetidae</taxon>
        <taxon>Glomerellales</taxon>
        <taxon>Glomerellaceae</taxon>
        <taxon>Colletotrichum</taxon>
        <taxon>Colletotrichum truncatum species complex</taxon>
    </lineage>
</organism>
<reference evidence="1 2" key="1">
    <citation type="journal article" date="2020" name="Phytopathology">
        <title>Genome Sequence Resources of Colletotrichum truncatum, C. plurivorum, C. musicola, and C. sojae: Four Species Pathogenic to Soybean (Glycine max).</title>
        <authorList>
            <person name="Rogerio F."/>
            <person name="Boufleur T.R."/>
            <person name="Ciampi-Guillardi M."/>
            <person name="Sukno S.A."/>
            <person name="Thon M.R."/>
            <person name="Massola Junior N.S."/>
            <person name="Baroncelli R."/>
        </authorList>
    </citation>
    <scope>NUCLEOTIDE SEQUENCE [LARGE SCALE GENOMIC DNA]</scope>
    <source>
        <strain evidence="1 2">CMES1059</strain>
    </source>
</reference>
<protein>
    <submittedName>
        <fullName evidence="1">Uncharacterized protein</fullName>
    </submittedName>
</protein>
<accession>A0ACC3YCG1</accession>
<gene>
    <name evidence="1" type="ORF">CTRU02_215661</name>
</gene>